<sequence>MKPEDIYNGLEYTTKEINRTFKIKVNGLFNGKKINTLVGVSGLIKLVGVEMANKLLRRAFRCVKDAEHCKLRRGLKISFYYY</sequence>
<dbReference type="EMBL" id="BK015149">
    <property type="protein sequence ID" value="DAD92968.1"/>
    <property type="molecule type" value="Genomic_DNA"/>
</dbReference>
<evidence type="ECO:0000313" key="1">
    <source>
        <dbReference type="EMBL" id="DAD92968.1"/>
    </source>
</evidence>
<accession>A0A8S5NFJ3</accession>
<protein>
    <recommendedName>
        <fullName evidence="2">Ribosomal large subunit pseudouridine synthase B</fullName>
    </recommendedName>
</protein>
<evidence type="ECO:0008006" key="2">
    <source>
        <dbReference type="Google" id="ProtNLM"/>
    </source>
</evidence>
<organism evidence="1">
    <name type="scientific">Siphoviridae sp. ctrok7</name>
    <dbReference type="NCBI Taxonomy" id="2826480"/>
    <lineage>
        <taxon>Viruses</taxon>
        <taxon>Duplodnaviria</taxon>
        <taxon>Heunggongvirae</taxon>
        <taxon>Uroviricota</taxon>
        <taxon>Caudoviricetes</taxon>
    </lineage>
</organism>
<name>A0A8S5NFJ3_9CAUD</name>
<reference evidence="1" key="1">
    <citation type="journal article" date="2021" name="Proc. Natl. Acad. Sci. U.S.A.">
        <title>A Catalog of Tens of Thousands of Viruses from Human Metagenomes Reveals Hidden Associations with Chronic Diseases.</title>
        <authorList>
            <person name="Tisza M.J."/>
            <person name="Buck C.B."/>
        </authorList>
    </citation>
    <scope>NUCLEOTIDE SEQUENCE</scope>
    <source>
        <strain evidence="1">Ctrok7</strain>
    </source>
</reference>
<proteinExistence type="predicted"/>